<feature type="region of interest" description="Disordered" evidence="2">
    <location>
        <begin position="30"/>
        <end position="56"/>
    </location>
</feature>
<organism evidence="5 6">
    <name type="scientific">Bacillus badius</name>
    <dbReference type="NCBI Taxonomy" id="1455"/>
    <lineage>
        <taxon>Bacteria</taxon>
        <taxon>Bacillati</taxon>
        <taxon>Bacillota</taxon>
        <taxon>Bacilli</taxon>
        <taxon>Bacillales</taxon>
        <taxon>Bacillaceae</taxon>
        <taxon>Pseudobacillus</taxon>
    </lineage>
</organism>
<protein>
    <submittedName>
        <fullName evidence="5">D-amino acid dehydrogenase large subunit</fullName>
    </submittedName>
</protein>
<feature type="chain" id="PRO_5045045713" evidence="3">
    <location>
        <begin position="27"/>
        <end position="466"/>
    </location>
</feature>
<keyword evidence="1" id="KW-0175">Coiled coil</keyword>
<sequence length="466" mass="52052">MKEFKYPSIGMMLLAALLLLTACSTGQEETELNKKEAQADASRSTTPADEVPKAPRTAEDMISQKPGWLMKKHFDEEIEAVQPIDWFQYRNFYEKTFQPIMEKEIGDYFKKNEKQTSDEVYDYLVYALGSGQYKKFYEPLVSFESGFQAPDLPEGKESTERKKKQQNVVMLMDASGSMKAKVPGGVKMDLAKAAIEEFAAGLPKGTAVSLLVYGHVGSGSEADQAKSCRAIEAVFPLAPYEKGAFEAATGSFQASGWTPLAAAINQAADILSAYPSNQYTNSVYIVSDGIETCGGDPVAAAKKLQAQNIQAQVNIIGFDVDDSGQKQLKEVAEAGGGDYVTVKNKEELQMQVTKKWRPSLFEIVGKQGVPLHEYVNKTSELSDYKGRLTDLSDREKNRMTNALSFLSSQKLIDDQTKEEVQTLAEEMNQVRNSHFQRVYETKSQQLEEQKKEIDSKVEDWKEKWQE</sequence>
<dbReference type="RefSeq" id="WP_156141457.1">
    <property type="nucleotide sequence ID" value="NZ_JARTHD010000012.1"/>
</dbReference>
<dbReference type="InterPro" id="IPR036465">
    <property type="entry name" value="vWFA_dom_sf"/>
</dbReference>
<evidence type="ECO:0000313" key="6">
    <source>
        <dbReference type="Proteomes" id="UP000031982"/>
    </source>
</evidence>
<evidence type="ECO:0000256" key="2">
    <source>
        <dbReference type="SAM" id="MobiDB-lite"/>
    </source>
</evidence>
<reference evidence="5 6" key="1">
    <citation type="submission" date="2015-01" db="EMBL/GenBank/DDBJ databases">
        <title>Genome Assembly of Bacillus badius MTCC 1458.</title>
        <authorList>
            <person name="Verma A."/>
            <person name="Khatri I."/>
            <person name="Mual P."/>
            <person name="Subramanian S."/>
            <person name="Krishnamurthi S."/>
        </authorList>
    </citation>
    <scope>NUCLEOTIDE SEQUENCE [LARGE SCALE GENOMIC DNA]</scope>
    <source>
        <strain evidence="5 6">MTCC 1458</strain>
    </source>
</reference>
<name>A0ABR5AUG2_BACBA</name>
<dbReference type="Gene3D" id="3.40.50.410">
    <property type="entry name" value="von Willebrand factor, type A domain"/>
    <property type="match status" value="1"/>
</dbReference>
<dbReference type="SMART" id="SM00327">
    <property type="entry name" value="VWA"/>
    <property type="match status" value="1"/>
</dbReference>
<feature type="coiled-coil region" evidence="1">
    <location>
        <begin position="413"/>
        <end position="463"/>
    </location>
</feature>
<evidence type="ECO:0000256" key="1">
    <source>
        <dbReference type="SAM" id="Coils"/>
    </source>
</evidence>
<evidence type="ECO:0000259" key="4">
    <source>
        <dbReference type="PROSITE" id="PS50234"/>
    </source>
</evidence>
<evidence type="ECO:0000256" key="3">
    <source>
        <dbReference type="SAM" id="SignalP"/>
    </source>
</evidence>
<evidence type="ECO:0000313" key="5">
    <source>
        <dbReference type="EMBL" id="KIL78402.1"/>
    </source>
</evidence>
<gene>
    <name evidence="5" type="ORF">SD77_4082</name>
</gene>
<keyword evidence="6" id="KW-1185">Reference proteome</keyword>
<dbReference type="Pfam" id="PF00092">
    <property type="entry name" value="VWA"/>
    <property type="match status" value="1"/>
</dbReference>
<keyword evidence="3" id="KW-0732">Signal</keyword>
<dbReference type="EMBL" id="JXLP01000009">
    <property type="protein sequence ID" value="KIL78402.1"/>
    <property type="molecule type" value="Genomic_DNA"/>
</dbReference>
<dbReference type="PROSITE" id="PS50234">
    <property type="entry name" value="VWFA"/>
    <property type="match status" value="1"/>
</dbReference>
<dbReference type="Proteomes" id="UP000031982">
    <property type="component" value="Unassembled WGS sequence"/>
</dbReference>
<dbReference type="SUPFAM" id="SSF53300">
    <property type="entry name" value="vWA-like"/>
    <property type="match status" value="1"/>
</dbReference>
<dbReference type="PROSITE" id="PS51257">
    <property type="entry name" value="PROKAR_LIPOPROTEIN"/>
    <property type="match status" value="1"/>
</dbReference>
<proteinExistence type="predicted"/>
<feature type="signal peptide" evidence="3">
    <location>
        <begin position="1"/>
        <end position="26"/>
    </location>
</feature>
<comment type="caution">
    <text evidence="5">The sequence shown here is derived from an EMBL/GenBank/DDBJ whole genome shotgun (WGS) entry which is preliminary data.</text>
</comment>
<accession>A0ABR5AUG2</accession>
<dbReference type="InterPro" id="IPR002035">
    <property type="entry name" value="VWF_A"/>
</dbReference>
<feature type="domain" description="VWFA" evidence="4">
    <location>
        <begin position="167"/>
        <end position="364"/>
    </location>
</feature>